<gene>
    <name evidence="2" type="ORF">HKK74_20195</name>
</gene>
<dbReference type="EMBL" id="JABVEC010000015">
    <property type="protein sequence ID" value="MBC6467799.1"/>
    <property type="molecule type" value="Genomic_DNA"/>
</dbReference>
<sequence length="1112" mass="123166">MTDRLPALPDEDTLVFPDSLLRHLHPRHGGLPGPRVEVDKTAGEIARKLVEQARAGGDPIRLGDDSELAKLRRQLTAEASPERAAASVVFTALRTHERWVLPAREMTAFVDSWIVEHGPAFAACALVELGVILATRSGVGGWEATRSRHGYVADSDVWRETLRRTRTLLAAVDDREYREAVDRLAGHRRSPVQQVIVSYLVPTRQDWLDECRATRLVTGGAVTGRVAEEPWWLVSHAFSTADQLSAWTVMRPRNDCSMGLLVTLADGAGPVALPPFVQTLDEDLLDSDERRRVLEVIAHLPFDEAFQALVDRIDQKYVKPALTTAMRRFPARALRLLAAAGATEPLNDHVRANPELTAAMLPGLPDEARAAIESVLAADARVEESPADALPRLLVEPPWTRKRKARKPVVIAGLTPPGDQRMRWAPDEREAWAASHVSRRWPLLPEVTDWEEAITCFRDGRVPWCWDPRLLTQGPERLVRPLLAEWDRFRYEISDVPSLKSIVGRFGTDALPVMSWIERYYPADAAPLLLPCLNAEIAGLMAGWLRLKSVRQAAIAWFGRHGADAARMLFPAALGTVGTERRQAEEALRLLASKIGADEIVAAARDLGDEAGGGIEALLATDPLEILPARVPRIEDWLDPVLLPQILLRGRKKALPTAATGHVLTMLAMSKPGEVYAGIEVIREVCDPVSLAGFGWALFERWEQQGGPPKNGWALTQLGRLGDDETVRRLTEVIRAWPGKGAHRKAVDGVDVLAAIGTDVALMHLHGIAQKAKFKGLKTRAQEKIEQIAAALELSPERLADRLVPDFGLDSDGSMILDYGPRRFHVGFDEQLRPYVTDEDGRLLKALPKPGAEDDESATAAYKRFSGLKKDVKTVAEDTVRRLESAMVMRRRWAPAEFRMLFAEHPLVWHIARRLVWLSEEGGKTTAFRLAEDRTLADVEDDVLTLPESAKVGIAHPLDLGDDIPGWSRTLEDYEVLQPFPQIGRRVYALTEQESRIDRLTRFEGRDASFGKILGLDRRGWESGGSPDGGRDWISRELPGNRRIMIDLDPGFGLGSPDQVPVQKLDRIWLTDHAVDFSARHGSSFRFGDLDPATASEILADLTSLTGGVDAR</sequence>
<proteinExistence type="predicted"/>
<feature type="domain" description="DUF4132" evidence="1">
    <location>
        <begin position="841"/>
        <end position="1021"/>
    </location>
</feature>
<keyword evidence="3" id="KW-1185">Reference proteome</keyword>
<dbReference type="Pfam" id="PF13569">
    <property type="entry name" value="DUF4132"/>
    <property type="match status" value="1"/>
</dbReference>
<name>A0ABR7LSP5_9ACTN</name>
<dbReference type="Proteomes" id="UP000805614">
    <property type="component" value="Unassembled WGS sequence"/>
</dbReference>
<evidence type="ECO:0000313" key="3">
    <source>
        <dbReference type="Proteomes" id="UP000805614"/>
    </source>
</evidence>
<accession>A0ABR7LSP5</accession>
<dbReference type="InterPro" id="IPR025406">
    <property type="entry name" value="DUF4132"/>
</dbReference>
<reference evidence="2 3" key="1">
    <citation type="submission" date="2020-06" db="EMBL/GenBank/DDBJ databases">
        <title>Actinomadura xiongansis sp. nov., isolated from soil of Baiyangdian.</title>
        <authorList>
            <person name="Zhang X."/>
        </authorList>
    </citation>
    <scope>NUCLEOTIDE SEQUENCE [LARGE SCALE GENOMIC DNA]</scope>
    <source>
        <strain evidence="2 3">HBUM206468</strain>
    </source>
</reference>
<evidence type="ECO:0000313" key="2">
    <source>
        <dbReference type="EMBL" id="MBC6467799.1"/>
    </source>
</evidence>
<protein>
    <submittedName>
        <fullName evidence="2">DUF4132 domain-containing protein</fullName>
    </submittedName>
</protein>
<comment type="caution">
    <text evidence="2">The sequence shown here is derived from an EMBL/GenBank/DDBJ whole genome shotgun (WGS) entry which is preliminary data.</text>
</comment>
<dbReference type="RefSeq" id="WP_187244820.1">
    <property type="nucleotide sequence ID" value="NZ_BAAAOK010000001.1"/>
</dbReference>
<evidence type="ECO:0000259" key="1">
    <source>
        <dbReference type="Pfam" id="PF13569"/>
    </source>
</evidence>
<organism evidence="2 3">
    <name type="scientific">Actinomadura alba</name>
    <dbReference type="NCBI Taxonomy" id="406431"/>
    <lineage>
        <taxon>Bacteria</taxon>
        <taxon>Bacillati</taxon>
        <taxon>Actinomycetota</taxon>
        <taxon>Actinomycetes</taxon>
        <taxon>Streptosporangiales</taxon>
        <taxon>Thermomonosporaceae</taxon>
        <taxon>Actinomadura</taxon>
    </lineage>
</organism>